<protein>
    <submittedName>
        <fullName evidence="3">PAS domain-containing protein</fullName>
    </submittedName>
</protein>
<gene>
    <name evidence="3" type="ORF">ACFQRB_05425</name>
</gene>
<accession>A0ABD5XND1</accession>
<proteinExistence type="predicted"/>
<dbReference type="InterPro" id="IPR000014">
    <property type="entry name" value="PAS"/>
</dbReference>
<dbReference type="NCBIfam" id="TIGR00229">
    <property type="entry name" value="sensory_box"/>
    <property type="match status" value="1"/>
</dbReference>
<dbReference type="PROSITE" id="PS50113">
    <property type="entry name" value="PAC"/>
    <property type="match status" value="1"/>
</dbReference>
<dbReference type="InterPro" id="IPR013655">
    <property type="entry name" value="PAS_fold_3"/>
</dbReference>
<sequence length="182" mass="20680">MYGLPADAVERTPTAFLEAIAPEDRDRVRDGMARLSAGSPVDMEYRVNPSTDYGTWVWVRAVPVVEDGEVVRIAGFTRDITDRRRRERHLFVMDTLLRHNLRNDLNVVLGRAEQIAESATEFAEEAEIIEGKSRSLLDTADKQRAILDVLGSHHPHHHADPVSAVRRRVRRSPTATPRPRWT</sequence>
<evidence type="ECO:0000313" key="3">
    <source>
        <dbReference type="EMBL" id="MFC7136141.1"/>
    </source>
</evidence>
<evidence type="ECO:0000259" key="2">
    <source>
        <dbReference type="PROSITE" id="PS50113"/>
    </source>
</evidence>
<feature type="compositionally biased region" description="Low complexity" evidence="1">
    <location>
        <begin position="172"/>
        <end position="182"/>
    </location>
</feature>
<dbReference type="InterPro" id="IPR035965">
    <property type="entry name" value="PAS-like_dom_sf"/>
</dbReference>
<dbReference type="AlphaFoldDB" id="A0ABD5XND1"/>
<dbReference type="Gene3D" id="3.30.450.20">
    <property type="entry name" value="PAS domain"/>
    <property type="match status" value="1"/>
</dbReference>
<feature type="domain" description="PAC" evidence="2">
    <location>
        <begin position="41"/>
        <end position="92"/>
    </location>
</feature>
<comment type="caution">
    <text evidence="3">The sequence shown here is derived from an EMBL/GenBank/DDBJ whole genome shotgun (WGS) entry which is preliminary data.</text>
</comment>
<name>A0ABD5XND1_9EURY</name>
<reference evidence="3 4" key="1">
    <citation type="journal article" date="2019" name="Int. J. Syst. Evol. Microbiol.">
        <title>The Global Catalogue of Microorganisms (GCM) 10K type strain sequencing project: providing services to taxonomists for standard genome sequencing and annotation.</title>
        <authorList>
            <consortium name="The Broad Institute Genomics Platform"/>
            <consortium name="The Broad Institute Genome Sequencing Center for Infectious Disease"/>
            <person name="Wu L."/>
            <person name="Ma J."/>
        </authorList>
    </citation>
    <scope>NUCLEOTIDE SEQUENCE [LARGE SCALE GENOMIC DNA]</scope>
    <source>
        <strain evidence="3 4">DT92</strain>
    </source>
</reference>
<dbReference type="EMBL" id="JBHSZG010000001">
    <property type="protein sequence ID" value="MFC7136141.1"/>
    <property type="molecule type" value="Genomic_DNA"/>
</dbReference>
<dbReference type="InterPro" id="IPR000700">
    <property type="entry name" value="PAS-assoc_C"/>
</dbReference>
<feature type="region of interest" description="Disordered" evidence="1">
    <location>
        <begin position="151"/>
        <end position="182"/>
    </location>
</feature>
<dbReference type="Proteomes" id="UP001596368">
    <property type="component" value="Unassembled WGS sequence"/>
</dbReference>
<dbReference type="Pfam" id="PF08447">
    <property type="entry name" value="PAS_3"/>
    <property type="match status" value="1"/>
</dbReference>
<evidence type="ECO:0000256" key="1">
    <source>
        <dbReference type="SAM" id="MobiDB-lite"/>
    </source>
</evidence>
<evidence type="ECO:0000313" key="4">
    <source>
        <dbReference type="Proteomes" id="UP001596368"/>
    </source>
</evidence>
<organism evidence="3 4">
    <name type="scientific">Halobaculum litoreum</name>
    <dbReference type="NCBI Taxonomy" id="3031998"/>
    <lineage>
        <taxon>Archaea</taxon>
        <taxon>Methanobacteriati</taxon>
        <taxon>Methanobacteriota</taxon>
        <taxon>Stenosarchaea group</taxon>
        <taxon>Halobacteria</taxon>
        <taxon>Halobacteriales</taxon>
        <taxon>Haloferacaceae</taxon>
        <taxon>Halobaculum</taxon>
    </lineage>
</organism>
<dbReference type="SUPFAM" id="SSF55785">
    <property type="entry name" value="PYP-like sensor domain (PAS domain)"/>
    <property type="match status" value="1"/>
</dbReference>
<keyword evidence="4" id="KW-1185">Reference proteome</keyword>